<feature type="transmembrane region" description="Helical" evidence="1">
    <location>
        <begin position="91"/>
        <end position="109"/>
    </location>
</feature>
<accession>G8TYH9</accession>
<dbReference type="EMBL" id="CP003179">
    <property type="protein sequence ID" value="AEW06240.1"/>
    <property type="molecule type" value="Genomic_DNA"/>
</dbReference>
<sequence length="177" mass="18863">MVGFLILAAMALVGGIGVITARQPVHSALYLIVNILALAIFYIVMNAEFLGVAQVIVYAGAIMVLFLFVVTLLTAGKDDREPKDGLPGQRLWAGILGVLSGIGLVYLGIRYPGKAVVTGLPPNYGNLHGIGQLLWGPDFIYLMAVAIMLLTAAVGVLVLNRPAVRRPRQPRTEEGQS</sequence>
<dbReference type="STRING" id="679936.Sulac_2779"/>
<keyword evidence="1" id="KW-1003">Cell membrane</keyword>
<reference evidence="2 3" key="2">
    <citation type="journal article" date="2012" name="Stand. Genomic Sci.">
        <title>Complete genome sequence of the moderately thermophilic mineral-sulfide-oxidizing firmicute Sulfobacillus acidophilus type strain (NAL(T)).</title>
        <authorList>
            <person name="Anderson I."/>
            <person name="Chertkov O."/>
            <person name="Chen A."/>
            <person name="Saunders E."/>
            <person name="Lapidus A."/>
            <person name="Nolan M."/>
            <person name="Lucas S."/>
            <person name="Hammon N."/>
            <person name="Deshpande S."/>
            <person name="Cheng J.F."/>
            <person name="Han C."/>
            <person name="Tapia R."/>
            <person name="Goodwin L.A."/>
            <person name="Pitluck S."/>
            <person name="Liolios K."/>
            <person name="Pagani I."/>
            <person name="Ivanova N."/>
            <person name="Mikhailova N."/>
            <person name="Pati A."/>
            <person name="Palaniappan K."/>
            <person name="Land M."/>
            <person name="Pan C."/>
            <person name="Rohde M."/>
            <person name="Pukall R."/>
            <person name="Goker M."/>
            <person name="Detter J.C."/>
            <person name="Woyke T."/>
            <person name="Bristow J."/>
            <person name="Eisen J.A."/>
            <person name="Markowitz V."/>
            <person name="Hugenholtz P."/>
            <person name="Kyrpides N.C."/>
            <person name="Klenk H.P."/>
            <person name="Mavromatis K."/>
        </authorList>
    </citation>
    <scope>NUCLEOTIDE SEQUENCE [LARGE SCALE GENOMIC DNA]</scope>
    <source>
        <strain evidence="3">ATCC 700253 / DSM 10332 / NAL</strain>
    </source>
</reference>
<feature type="transmembrane region" description="Helical" evidence="1">
    <location>
        <begin position="6"/>
        <end position="21"/>
    </location>
</feature>
<feature type="transmembrane region" description="Helical" evidence="1">
    <location>
        <begin position="28"/>
        <end position="45"/>
    </location>
</feature>
<dbReference type="Gene3D" id="1.20.120.1200">
    <property type="entry name" value="NADH-ubiquinone/plastoquinone oxidoreductase chain 6, subunit NuoJ"/>
    <property type="match status" value="1"/>
</dbReference>
<dbReference type="KEGG" id="sap:Sulac_2779"/>
<dbReference type="PANTHER" id="PTHR33269">
    <property type="entry name" value="NADH-UBIQUINONE OXIDOREDUCTASE CHAIN 6"/>
    <property type="match status" value="1"/>
</dbReference>
<comment type="similarity">
    <text evidence="1">Belongs to the complex I subunit 6 family.</text>
</comment>
<dbReference type="InterPro" id="IPR001457">
    <property type="entry name" value="NADH_UbQ/plastoQ_OxRdtase_su6"/>
</dbReference>
<dbReference type="GO" id="GO:0005886">
    <property type="term" value="C:plasma membrane"/>
    <property type="evidence" value="ECO:0007669"/>
    <property type="project" value="UniProtKB-SubCell"/>
</dbReference>
<dbReference type="PATRIC" id="fig|679936.5.peg.2873"/>
<dbReference type="HOGENOM" id="CLU_085957_4_1_9"/>
<evidence type="ECO:0000256" key="1">
    <source>
        <dbReference type="RuleBase" id="RU004429"/>
    </source>
</evidence>
<dbReference type="Pfam" id="PF00499">
    <property type="entry name" value="Oxidored_q3"/>
    <property type="match status" value="1"/>
</dbReference>
<dbReference type="AlphaFoldDB" id="G8TYH9"/>
<dbReference type="GO" id="GO:0008137">
    <property type="term" value="F:NADH dehydrogenase (ubiquinone) activity"/>
    <property type="evidence" value="ECO:0007669"/>
    <property type="project" value="UniProtKB-UniRule"/>
</dbReference>
<keyword evidence="1" id="KW-0472">Membrane</keyword>
<proteinExistence type="inferred from homology"/>
<reference evidence="3" key="1">
    <citation type="submission" date="2011-12" db="EMBL/GenBank/DDBJ databases">
        <title>The complete genome of chromosome of Sulfobacillus acidophilus DSM 10332.</title>
        <authorList>
            <person name="Lucas S."/>
            <person name="Han J."/>
            <person name="Lapidus A."/>
            <person name="Bruce D."/>
            <person name="Goodwin L."/>
            <person name="Pitluck S."/>
            <person name="Peters L."/>
            <person name="Kyrpides N."/>
            <person name="Mavromatis K."/>
            <person name="Ivanova N."/>
            <person name="Mikhailova N."/>
            <person name="Chertkov O."/>
            <person name="Saunders E."/>
            <person name="Detter J.C."/>
            <person name="Tapia R."/>
            <person name="Han C."/>
            <person name="Land M."/>
            <person name="Hauser L."/>
            <person name="Markowitz V."/>
            <person name="Cheng J.-F."/>
            <person name="Hugenholtz P."/>
            <person name="Woyke T."/>
            <person name="Wu D."/>
            <person name="Pukall R."/>
            <person name="Gehrich-Schroeter G."/>
            <person name="Schneider S."/>
            <person name="Klenk H.-P."/>
            <person name="Eisen J.A."/>
        </authorList>
    </citation>
    <scope>NUCLEOTIDE SEQUENCE [LARGE SCALE GENOMIC DNA]</scope>
    <source>
        <strain evidence="3">ATCC 700253 / DSM 10332 / NAL</strain>
    </source>
</reference>
<organism evidence="2 3">
    <name type="scientific">Sulfobacillus acidophilus (strain ATCC 700253 / DSM 10332 / NAL)</name>
    <dbReference type="NCBI Taxonomy" id="679936"/>
    <lineage>
        <taxon>Bacteria</taxon>
        <taxon>Bacillati</taxon>
        <taxon>Bacillota</taxon>
        <taxon>Clostridia</taxon>
        <taxon>Eubacteriales</taxon>
        <taxon>Clostridiales Family XVII. Incertae Sedis</taxon>
        <taxon>Sulfobacillus</taxon>
    </lineage>
</organism>
<keyword evidence="3" id="KW-1185">Reference proteome</keyword>
<comment type="function">
    <text evidence="1">NDH-1 shuttles electrons from NADH, via FMN and iron-sulfur (Fe-S) centers, to quinones in the respiratory chain. Couples the redox reaction to proton translocation (for every two electrons transferred, four hydrogen ions are translocated across the cytoplasmic membrane), and thus conserves the redox energy in a proton gradient.</text>
</comment>
<dbReference type="EC" id="7.1.1.-" evidence="1"/>
<feature type="transmembrane region" description="Helical" evidence="1">
    <location>
        <begin position="139"/>
        <end position="159"/>
    </location>
</feature>
<comment type="catalytic activity">
    <reaction evidence="1">
        <text>a quinone + NADH + 5 H(+)(in) = a quinol + NAD(+) + 4 H(+)(out)</text>
        <dbReference type="Rhea" id="RHEA:57888"/>
        <dbReference type="ChEBI" id="CHEBI:15378"/>
        <dbReference type="ChEBI" id="CHEBI:24646"/>
        <dbReference type="ChEBI" id="CHEBI:57540"/>
        <dbReference type="ChEBI" id="CHEBI:57945"/>
        <dbReference type="ChEBI" id="CHEBI:132124"/>
    </reaction>
</comment>
<comment type="subcellular location">
    <subcellularLocation>
        <location evidence="1">Cell membrane</location>
        <topology evidence="1">Multi-pass membrane protein</topology>
    </subcellularLocation>
</comment>
<gene>
    <name evidence="2" type="ordered locus">Sulac_2779</name>
</gene>
<feature type="transmembrane region" description="Helical" evidence="1">
    <location>
        <begin position="51"/>
        <end position="70"/>
    </location>
</feature>
<name>G8TYH9_SULAD</name>
<keyword evidence="1" id="KW-0874">Quinone</keyword>
<keyword evidence="1" id="KW-0812">Transmembrane</keyword>
<dbReference type="PANTHER" id="PTHR33269:SF19">
    <property type="entry name" value="NADH-QUINONE OXIDOREDUCTASE SUBUNIT J"/>
    <property type="match status" value="1"/>
</dbReference>
<evidence type="ECO:0000313" key="3">
    <source>
        <dbReference type="Proteomes" id="UP000005439"/>
    </source>
</evidence>
<keyword evidence="1" id="KW-0520">NAD</keyword>
<dbReference type="InterPro" id="IPR042106">
    <property type="entry name" value="Nuo/plastoQ_OxRdtase_6_NuoJ"/>
</dbReference>
<evidence type="ECO:0000313" key="2">
    <source>
        <dbReference type="EMBL" id="AEW06240.1"/>
    </source>
</evidence>
<dbReference type="Proteomes" id="UP000005439">
    <property type="component" value="Chromosome"/>
</dbReference>
<protein>
    <recommendedName>
        <fullName evidence="1">NADH-quinone oxidoreductase subunit J</fullName>
        <ecNumber evidence="1">7.1.1.-</ecNumber>
    </recommendedName>
</protein>
<dbReference type="GO" id="GO:0048038">
    <property type="term" value="F:quinone binding"/>
    <property type="evidence" value="ECO:0007669"/>
    <property type="project" value="UniProtKB-UniRule"/>
</dbReference>
<keyword evidence="1" id="KW-1133">Transmembrane helix</keyword>